<name>A0A563UE50_9SPHI</name>
<dbReference type="InterPro" id="IPR011990">
    <property type="entry name" value="TPR-like_helical_dom_sf"/>
</dbReference>
<evidence type="ECO:0000313" key="9">
    <source>
        <dbReference type="Proteomes" id="UP000320042"/>
    </source>
</evidence>
<dbReference type="RefSeq" id="WP_146381179.1">
    <property type="nucleotide sequence ID" value="NZ_VOEJ01000003.1"/>
</dbReference>
<dbReference type="Pfam" id="PF07980">
    <property type="entry name" value="SusD_RagB"/>
    <property type="match status" value="1"/>
</dbReference>
<evidence type="ECO:0000256" key="5">
    <source>
        <dbReference type="ARBA" id="ARBA00023237"/>
    </source>
</evidence>
<dbReference type="SUPFAM" id="SSF48452">
    <property type="entry name" value="TPR-like"/>
    <property type="match status" value="1"/>
</dbReference>
<dbReference type="InterPro" id="IPR012944">
    <property type="entry name" value="SusD_RagB_dom"/>
</dbReference>
<proteinExistence type="inferred from homology"/>
<evidence type="ECO:0000259" key="6">
    <source>
        <dbReference type="Pfam" id="PF07980"/>
    </source>
</evidence>
<evidence type="ECO:0000313" key="8">
    <source>
        <dbReference type="EMBL" id="TWR29624.1"/>
    </source>
</evidence>
<feature type="domain" description="SusD-like N-terminal" evidence="7">
    <location>
        <begin position="92"/>
        <end position="217"/>
    </location>
</feature>
<evidence type="ECO:0000256" key="3">
    <source>
        <dbReference type="ARBA" id="ARBA00022729"/>
    </source>
</evidence>
<feature type="domain" description="RagB/SusD" evidence="6">
    <location>
        <begin position="373"/>
        <end position="504"/>
    </location>
</feature>
<protein>
    <submittedName>
        <fullName evidence="8">RagB/SusD family nutrient uptake outer membrane protein</fullName>
    </submittedName>
</protein>
<organism evidence="8 9">
    <name type="scientific">Mucilaginibacter pallidiroseus</name>
    <dbReference type="NCBI Taxonomy" id="2599295"/>
    <lineage>
        <taxon>Bacteria</taxon>
        <taxon>Pseudomonadati</taxon>
        <taxon>Bacteroidota</taxon>
        <taxon>Sphingobacteriia</taxon>
        <taxon>Sphingobacteriales</taxon>
        <taxon>Sphingobacteriaceae</taxon>
        <taxon>Mucilaginibacter</taxon>
    </lineage>
</organism>
<keyword evidence="5" id="KW-0998">Cell outer membrane</keyword>
<keyword evidence="4" id="KW-0472">Membrane</keyword>
<evidence type="ECO:0000256" key="1">
    <source>
        <dbReference type="ARBA" id="ARBA00004442"/>
    </source>
</evidence>
<evidence type="ECO:0000259" key="7">
    <source>
        <dbReference type="Pfam" id="PF14322"/>
    </source>
</evidence>
<dbReference type="Proteomes" id="UP000320042">
    <property type="component" value="Unassembled WGS sequence"/>
</dbReference>
<dbReference type="PROSITE" id="PS51257">
    <property type="entry name" value="PROKAR_LIPOPROTEIN"/>
    <property type="match status" value="1"/>
</dbReference>
<comment type="similarity">
    <text evidence="2">Belongs to the SusD family.</text>
</comment>
<dbReference type="InterPro" id="IPR033985">
    <property type="entry name" value="SusD-like_N"/>
</dbReference>
<comment type="subcellular location">
    <subcellularLocation>
        <location evidence="1">Cell outer membrane</location>
    </subcellularLocation>
</comment>
<evidence type="ECO:0000256" key="2">
    <source>
        <dbReference type="ARBA" id="ARBA00006275"/>
    </source>
</evidence>
<reference evidence="8 9" key="1">
    <citation type="submission" date="2019-07" db="EMBL/GenBank/DDBJ databases">
        <authorList>
            <person name="Kim J."/>
        </authorList>
    </citation>
    <scope>NUCLEOTIDE SEQUENCE [LARGE SCALE GENOMIC DNA]</scope>
    <source>
        <strain evidence="9">dk17</strain>
    </source>
</reference>
<dbReference type="EMBL" id="VOEJ01000003">
    <property type="protein sequence ID" value="TWR29624.1"/>
    <property type="molecule type" value="Genomic_DNA"/>
</dbReference>
<accession>A0A563UE50</accession>
<evidence type="ECO:0000256" key="4">
    <source>
        <dbReference type="ARBA" id="ARBA00023136"/>
    </source>
</evidence>
<dbReference type="Pfam" id="PF14322">
    <property type="entry name" value="SusD-like_3"/>
    <property type="match status" value="1"/>
</dbReference>
<sequence>MKKISIIAAILSVAVVGCTKLGVNVESELTPDNFPNNPDSYIAATGPVYTQLRSIYAVDYWRMQELSTDEAIIPARDGNYDDGGQYRFLHMHTWGPDHPNVKSNWEWGFGGINTCNRLISLFEANASNATAKTTIAEMRAMRALYYYFMMDLYGNIPIISSFPVVGQPATAPRAEVFAFIEKELKEAIPNLSASAGQITYGRPTKWMAFALLEKLYLNAQYYTGSAKFTETVAMADSVLTRARTIYSLDADYMTLFAPENGPQIKETIFAVPYDPNVAEGNHFTRFGLHTAVQNKYAIPFRPSIALSTIKDFYAKFTLTNDVRNTQWLAGKQFENNGSPIIIKSTKKGVDASYTGADGSAAVDYQLDFTPEMTLVKPATMDVGNDELGKAKGVRSIKFYPDKNSNPSTRYQGNDMPVLRLADVMMMKAEAILRGAAPTAVNGELQTADVLVNKIRARAKAPLVSGVTLDQLLDERGREFAWEGWRRNDLIRFGKFESAWGFKTNAETNKRIYPVPTSERALNPSLVQNPGY</sequence>
<keyword evidence="9" id="KW-1185">Reference proteome</keyword>
<comment type="caution">
    <text evidence="8">The sequence shown here is derived from an EMBL/GenBank/DDBJ whole genome shotgun (WGS) entry which is preliminary data.</text>
</comment>
<gene>
    <name evidence="8" type="ORF">FPZ43_07095</name>
</gene>
<dbReference type="OrthoDB" id="9783641at2"/>
<dbReference type="AlphaFoldDB" id="A0A563UE50"/>
<keyword evidence="3" id="KW-0732">Signal</keyword>
<dbReference type="Gene3D" id="1.25.40.390">
    <property type="match status" value="1"/>
</dbReference>
<dbReference type="GO" id="GO:0009279">
    <property type="term" value="C:cell outer membrane"/>
    <property type="evidence" value="ECO:0007669"/>
    <property type="project" value="UniProtKB-SubCell"/>
</dbReference>